<evidence type="ECO:0008006" key="4">
    <source>
        <dbReference type="Google" id="ProtNLM"/>
    </source>
</evidence>
<evidence type="ECO:0000313" key="2">
    <source>
        <dbReference type="EMBL" id="ABD27168.1"/>
    </source>
</evidence>
<keyword evidence="3" id="KW-1185">Reference proteome</keyword>
<dbReference type="InterPro" id="IPR025354">
    <property type="entry name" value="DUF4258"/>
</dbReference>
<evidence type="ECO:0000256" key="1">
    <source>
        <dbReference type="SAM" id="Coils"/>
    </source>
</evidence>
<keyword evidence="1" id="KW-0175">Coiled coil</keyword>
<dbReference type="AlphaFoldDB" id="Q2G4Q5"/>
<dbReference type="HOGENOM" id="CLU_2168366_0_0_5"/>
<evidence type="ECO:0000313" key="3">
    <source>
        <dbReference type="Proteomes" id="UP000009134"/>
    </source>
</evidence>
<accession>Q2G4Q5</accession>
<sequence length="110" mass="12965">MREPERRIIEMRLEREKLERRIHELADVGEVAFGSHAIERMEERGISDVQVLRALKTGEIRGDVTPGDRPAEWKCKIVEKMRGMREIGVVTIVIRNKRLFIKTVEWEDLK</sequence>
<organism evidence="2 3">
    <name type="scientific">Novosphingobium aromaticivorans (strain ATCC 700278 / DSM 12444 / CCUG 56034 / CIP 105152 / NBRC 16084 / F199)</name>
    <dbReference type="NCBI Taxonomy" id="279238"/>
    <lineage>
        <taxon>Bacteria</taxon>
        <taxon>Pseudomonadati</taxon>
        <taxon>Pseudomonadota</taxon>
        <taxon>Alphaproteobacteria</taxon>
        <taxon>Sphingomonadales</taxon>
        <taxon>Sphingomonadaceae</taxon>
        <taxon>Novosphingobium</taxon>
    </lineage>
</organism>
<gene>
    <name evidence="2" type="ordered locus">Saro_2732</name>
</gene>
<dbReference type="Pfam" id="PF14076">
    <property type="entry name" value="DUF4258"/>
    <property type="match status" value="1"/>
</dbReference>
<reference evidence="3" key="1">
    <citation type="submission" date="2006-01" db="EMBL/GenBank/DDBJ databases">
        <title>Complete sequence of Novosphingobium aromaticivorans DSM 12444.</title>
        <authorList>
            <consortium name="US DOE Joint Genome Institute"/>
            <person name="Copeland A."/>
            <person name="Lucas S."/>
            <person name="Lapidus A."/>
            <person name="Barry K."/>
            <person name="Detter J.C."/>
            <person name="Glavina T."/>
            <person name="Hammon N."/>
            <person name="Israni S."/>
            <person name="Pitluck S."/>
            <person name="Chain P."/>
            <person name="Malfatti S."/>
            <person name="Shin M."/>
            <person name="Vergez L."/>
            <person name="Schmutz J."/>
            <person name="Larimer F."/>
            <person name="Land M."/>
            <person name="Kyrpides N."/>
            <person name="Ivanova N."/>
            <person name="Fredrickson J."/>
            <person name="Balkwill D."/>
            <person name="Romine M.F."/>
            <person name="Richardson P."/>
        </authorList>
    </citation>
    <scope>NUCLEOTIDE SEQUENCE [LARGE SCALE GENOMIC DNA]</scope>
    <source>
        <strain evidence="3">ATCC 700278 / DSM 12444 / CCUG 56034 / CIP 105152 / NBRC 16084 / F199</strain>
    </source>
</reference>
<dbReference type="EMBL" id="CP000248">
    <property type="protein sequence ID" value="ABD27168.1"/>
    <property type="molecule type" value="Genomic_DNA"/>
</dbReference>
<dbReference type="STRING" id="279238.Saro_2732"/>
<protein>
    <recommendedName>
        <fullName evidence="4">DUF4258 domain-containing protein</fullName>
    </recommendedName>
</protein>
<dbReference type="KEGG" id="nar:Saro_2732"/>
<feature type="coiled-coil region" evidence="1">
    <location>
        <begin position="1"/>
        <end position="28"/>
    </location>
</feature>
<name>Q2G4Q5_NOVAD</name>
<dbReference type="RefSeq" id="WP_011446374.1">
    <property type="nucleotide sequence ID" value="NC_007794.1"/>
</dbReference>
<proteinExistence type="predicted"/>
<dbReference type="Proteomes" id="UP000009134">
    <property type="component" value="Chromosome"/>
</dbReference>